<evidence type="ECO:0000313" key="8">
    <source>
        <dbReference type="EMBL" id="CAH2244959.1"/>
    </source>
</evidence>
<comment type="caution">
    <text evidence="8">The sequence shown here is derived from an EMBL/GenBank/DDBJ whole genome shotgun (WGS) entry which is preliminary data.</text>
</comment>
<evidence type="ECO:0000256" key="5">
    <source>
        <dbReference type="ARBA" id="ARBA00023180"/>
    </source>
</evidence>
<feature type="domain" description="Chitin-binding type-2" evidence="7">
    <location>
        <begin position="133"/>
        <end position="186"/>
    </location>
</feature>
<gene>
    <name evidence="8" type="primary">jg20393</name>
    <name evidence="8" type="ORF">PAEG_LOCUS20856</name>
</gene>
<keyword evidence="4" id="KW-1015">Disulfide bond</keyword>
<keyword evidence="2 6" id="KW-0732">Signal</keyword>
<name>A0A8S4S6D0_9NEOP</name>
<dbReference type="GO" id="GO:0008061">
    <property type="term" value="F:chitin binding"/>
    <property type="evidence" value="ECO:0007669"/>
    <property type="project" value="UniProtKB-KW"/>
</dbReference>
<feature type="signal peptide" evidence="6">
    <location>
        <begin position="1"/>
        <end position="29"/>
    </location>
</feature>
<keyword evidence="1" id="KW-0147">Chitin-binding</keyword>
<accession>A0A8S4S6D0</accession>
<evidence type="ECO:0000256" key="6">
    <source>
        <dbReference type="SAM" id="SignalP"/>
    </source>
</evidence>
<dbReference type="InterPro" id="IPR051940">
    <property type="entry name" value="Chitin_bind-dev_reg"/>
</dbReference>
<dbReference type="GO" id="GO:0005576">
    <property type="term" value="C:extracellular region"/>
    <property type="evidence" value="ECO:0007669"/>
    <property type="project" value="InterPro"/>
</dbReference>
<dbReference type="OrthoDB" id="6020543at2759"/>
<dbReference type="PANTHER" id="PTHR23301:SF0">
    <property type="entry name" value="CHITIN-BINDING TYPE-2 DOMAIN-CONTAINING PROTEIN-RELATED"/>
    <property type="match status" value="1"/>
</dbReference>
<evidence type="ECO:0000313" key="9">
    <source>
        <dbReference type="Proteomes" id="UP000838756"/>
    </source>
</evidence>
<evidence type="ECO:0000256" key="4">
    <source>
        <dbReference type="ARBA" id="ARBA00023157"/>
    </source>
</evidence>
<evidence type="ECO:0000259" key="7">
    <source>
        <dbReference type="PROSITE" id="PS50940"/>
    </source>
</evidence>
<evidence type="ECO:0000256" key="3">
    <source>
        <dbReference type="ARBA" id="ARBA00022737"/>
    </source>
</evidence>
<dbReference type="EMBL" id="CAKXAJ010025878">
    <property type="protein sequence ID" value="CAH2244959.1"/>
    <property type="molecule type" value="Genomic_DNA"/>
</dbReference>
<reference evidence="8" key="1">
    <citation type="submission" date="2022-03" db="EMBL/GenBank/DDBJ databases">
        <authorList>
            <person name="Lindestad O."/>
        </authorList>
    </citation>
    <scope>NUCLEOTIDE SEQUENCE</scope>
</reference>
<dbReference type="InterPro" id="IPR036508">
    <property type="entry name" value="Chitin-bd_dom_sf"/>
</dbReference>
<feature type="chain" id="PRO_5035782574" evidence="6">
    <location>
        <begin position="30"/>
        <end position="300"/>
    </location>
</feature>
<sequence length="300" mass="33985">MTGMSPQTLTIENVHLRLLLLGLVASVYGRPQILDLFQVTVDFRCPANGQRHLLPHDTDPTKFHFCVHGMKMDEPQDCSPGTEFIYEEQDKPPRRACILRRHCEYKFLFEINRSRRMEQDTVQNRKNMQIPAKSDCVHWLVPHPSDCNRFYYCVFGQLVERNCPGGLEFNPAIQVCDWPSNAGCVGCPADFTIHRLLPDPTDCNRFLYCVFGDTQPRYCPPGLHFNPNKQVCDWSWNAGCVSNRNSGSQGLAISNPGNDGEDALVIEDTRNGLVIGDLGATGIHDAFWYQIQQPIVLADE</sequence>
<dbReference type="PROSITE" id="PS50940">
    <property type="entry name" value="CHIT_BIND_II"/>
    <property type="match status" value="2"/>
</dbReference>
<dbReference type="SUPFAM" id="SSF57625">
    <property type="entry name" value="Invertebrate chitin-binding proteins"/>
    <property type="match status" value="2"/>
</dbReference>
<protein>
    <submittedName>
        <fullName evidence="8">Jg20393 protein</fullName>
    </submittedName>
</protein>
<keyword evidence="3" id="KW-0677">Repeat</keyword>
<dbReference type="AlphaFoldDB" id="A0A8S4S6D0"/>
<dbReference type="InterPro" id="IPR002557">
    <property type="entry name" value="Chitin-bd_dom"/>
</dbReference>
<keyword evidence="9" id="KW-1185">Reference proteome</keyword>
<dbReference type="Gene3D" id="2.170.140.10">
    <property type="entry name" value="Chitin binding domain"/>
    <property type="match status" value="2"/>
</dbReference>
<dbReference type="SMART" id="SM00494">
    <property type="entry name" value="ChtBD2"/>
    <property type="match status" value="3"/>
</dbReference>
<evidence type="ECO:0000256" key="1">
    <source>
        <dbReference type="ARBA" id="ARBA00022669"/>
    </source>
</evidence>
<dbReference type="Proteomes" id="UP000838756">
    <property type="component" value="Unassembled WGS sequence"/>
</dbReference>
<feature type="domain" description="Chitin-binding type-2" evidence="7">
    <location>
        <begin position="187"/>
        <end position="242"/>
    </location>
</feature>
<organism evidence="8 9">
    <name type="scientific">Pararge aegeria aegeria</name>
    <dbReference type="NCBI Taxonomy" id="348720"/>
    <lineage>
        <taxon>Eukaryota</taxon>
        <taxon>Metazoa</taxon>
        <taxon>Ecdysozoa</taxon>
        <taxon>Arthropoda</taxon>
        <taxon>Hexapoda</taxon>
        <taxon>Insecta</taxon>
        <taxon>Pterygota</taxon>
        <taxon>Neoptera</taxon>
        <taxon>Endopterygota</taxon>
        <taxon>Lepidoptera</taxon>
        <taxon>Glossata</taxon>
        <taxon>Ditrysia</taxon>
        <taxon>Papilionoidea</taxon>
        <taxon>Nymphalidae</taxon>
        <taxon>Satyrinae</taxon>
        <taxon>Satyrini</taxon>
        <taxon>Parargina</taxon>
        <taxon>Pararge</taxon>
    </lineage>
</organism>
<dbReference type="PANTHER" id="PTHR23301">
    <property type="entry name" value="CHITIN BINDING PERITROPHIN-A"/>
    <property type="match status" value="1"/>
</dbReference>
<evidence type="ECO:0000256" key="2">
    <source>
        <dbReference type="ARBA" id="ARBA00022729"/>
    </source>
</evidence>
<keyword evidence="5" id="KW-0325">Glycoprotein</keyword>
<dbReference type="Pfam" id="PF01607">
    <property type="entry name" value="CBM_14"/>
    <property type="match status" value="2"/>
</dbReference>
<proteinExistence type="predicted"/>